<evidence type="ECO:0000313" key="1">
    <source>
        <dbReference type="EMBL" id="MBX74047.1"/>
    </source>
</evidence>
<proteinExistence type="predicted"/>
<sequence length="20" mass="2257">MTRIGKMLRCFVVALFSVKG</sequence>
<dbReference type="EMBL" id="GGEC01093563">
    <property type="protein sequence ID" value="MBX74047.1"/>
    <property type="molecule type" value="Transcribed_RNA"/>
</dbReference>
<dbReference type="AlphaFoldDB" id="A0A2P2R4F2"/>
<name>A0A2P2R4F2_RHIMU</name>
<organism evidence="1">
    <name type="scientific">Rhizophora mucronata</name>
    <name type="common">Asiatic mangrove</name>
    <dbReference type="NCBI Taxonomy" id="61149"/>
    <lineage>
        <taxon>Eukaryota</taxon>
        <taxon>Viridiplantae</taxon>
        <taxon>Streptophyta</taxon>
        <taxon>Embryophyta</taxon>
        <taxon>Tracheophyta</taxon>
        <taxon>Spermatophyta</taxon>
        <taxon>Magnoliopsida</taxon>
        <taxon>eudicotyledons</taxon>
        <taxon>Gunneridae</taxon>
        <taxon>Pentapetalae</taxon>
        <taxon>rosids</taxon>
        <taxon>fabids</taxon>
        <taxon>Malpighiales</taxon>
        <taxon>Rhizophoraceae</taxon>
        <taxon>Rhizophora</taxon>
    </lineage>
</organism>
<protein>
    <submittedName>
        <fullName evidence="1">Uncharacterized protein</fullName>
    </submittedName>
</protein>
<accession>A0A2P2R4F2</accession>
<reference evidence="1" key="1">
    <citation type="submission" date="2018-02" db="EMBL/GenBank/DDBJ databases">
        <title>Rhizophora mucronata_Transcriptome.</title>
        <authorList>
            <person name="Meera S.P."/>
            <person name="Sreeshan A."/>
            <person name="Augustine A."/>
        </authorList>
    </citation>
    <scope>NUCLEOTIDE SEQUENCE</scope>
    <source>
        <tissue evidence="1">Leaf</tissue>
    </source>
</reference>